<feature type="coiled-coil region" evidence="2">
    <location>
        <begin position="160"/>
        <end position="306"/>
    </location>
</feature>
<dbReference type="AlphaFoldDB" id="A0A8S3ZT96"/>
<dbReference type="EMBL" id="CAJHNH020004379">
    <property type="protein sequence ID" value="CAG5130962.1"/>
    <property type="molecule type" value="Genomic_DNA"/>
</dbReference>
<keyword evidence="4" id="KW-1185">Reference proteome</keyword>
<dbReference type="OrthoDB" id="10020070at2759"/>
<reference evidence="3" key="1">
    <citation type="submission" date="2021-04" db="EMBL/GenBank/DDBJ databases">
        <authorList>
            <consortium name="Molecular Ecology Group"/>
        </authorList>
    </citation>
    <scope>NUCLEOTIDE SEQUENCE</scope>
</reference>
<evidence type="ECO:0000256" key="1">
    <source>
        <dbReference type="ARBA" id="ARBA00023054"/>
    </source>
</evidence>
<keyword evidence="1 2" id="KW-0175">Coiled coil</keyword>
<evidence type="ECO:0000313" key="3">
    <source>
        <dbReference type="EMBL" id="CAG5130962.1"/>
    </source>
</evidence>
<dbReference type="PANTHER" id="PTHR34768:SF2">
    <property type="entry name" value="COILED-COIL DOMAIN CONTAINING 89"/>
    <property type="match status" value="1"/>
</dbReference>
<accession>A0A8S3ZT96</accession>
<comment type="caution">
    <text evidence="3">The sequence shown here is derived from an EMBL/GenBank/DDBJ whole genome shotgun (WGS) entry which is preliminary data.</text>
</comment>
<sequence length="333" mass="39576">MTDIQDNINLLKALPEDAVSENIKLRSRIDEQCKLIMILKQRADEGASRICTLEKINEECMEFRDQADAILQTELDKYNLLEGRFNTLASNHEEMIRIKDEYKRVNQELREKNATLKEENNRLFSKAVAEKDTLILELEKKCSSFLERWSGVENKLRQSQIEWQSKEDELKRQITELQTNYSQQTKNLLAQLQNTEEKLKGTEYRLQQQLDCRHSVQEETSQKLQQLSKEKEELLTLITHRGKLVHKEQDENKLLKQRIETMERSVKNMENKFIQEAEAVNVNLRVKRLAEDLQEANYKYSQLVKEFEAFKKHSNDLLKKEKELNDRLRQLYT</sequence>
<gene>
    <name evidence="3" type="ORF">CUNI_LOCUS16520</name>
</gene>
<dbReference type="Proteomes" id="UP000678393">
    <property type="component" value="Unassembled WGS sequence"/>
</dbReference>
<organism evidence="3 4">
    <name type="scientific">Candidula unifasciata</name>
    <dbReference type="NCBI Taxonomy" id="100452"/>
    <lineage>
        <taxon>Eukaryota</taxon>
        <taxon>Metazoa</taxon>
        <taxon>Spiralia</taxon>
        <taxon>Lophotrochozoa</taxon>
        <taxon>Mollusca</taxon>
        <taxon>Gastropoda</taxon>
        <taxon>Heterobranchia</taxon>
        <taxon>Euthyneura</taxon>
        <taxon>Panpulmonata</taxon>
        <taxon>Eupulmonata</taxon>
        <taxon>Stylommatophora</taxon>
        <taxon>Helicina</taxon>
        <taxon>Helicoidea</taxon>
        <taxon>Geomitridae</taxon>
        <taxon>Candidula</taxon>
    </lineage>
</organism>
<dbReference type="PANTHER" id="PTHR34768">
    <property type="entry name" value="COILED-COIL DOMAIN-CONTAINING PROTEIN 89"/>
    <property type="match status" value="1"/>
</dbReference>
<protein>
    <recommendedName>
        <fullName evidence="5">Coiled-coil domain-containing protein 89</fullName>
    </recommendedName>
</protein>
<proteinExistence type="predicted"/>
<feature type="coiled-coil region" evidence="2">
    <location>
        <begin position="53"/>
        <end position="126"/>
    </location>
</feature>
<evidence type="ECO:0008006" key="5">
    <source>
        <dbReference type="Google" id="ProtNLM"/>
    </source>
</evidence>
<evidence type="ECO:0000313" key="4">
    <source>
        <dbReference type="Proteomes" id="UP000678393"/>
    </source>
</evidence>
<name>A0A8S3ZT96_9EUPU</name>
<evidence type="ECO:0000256" key="2">
    <source>
        <dbReference type="SAM" id="Coils"/>
    </source>
</evidence>
<dbReference type="InterPro" id="IPR043450">
    <property type="entry name" value="CCDC89-like"/>
</dbReference>